<name>A0A0G0NJM7_9BACT</name>
<organism evidence="1 2">
    <name type="scientific">Candidatus Woesebacteria bacterium GW2011_GWB1_38_8</name>
    <dbReference type="NCBI Taxonomy" id="1618570"/>
    <lineage>
        <taxon>Bacteria</taxon>
        <taxon>Candidatus Woeseibacteriota</taxon>
    </lineage>
</organism>
<accession>A0A0G0NJM7</accession>
<comment type="caution">
    <text evidence="1">The sequence shown here is derived from an EMBL/GenBank/DDBJ whole genome shotgun (WGS) entry which is preliminary data.</text>
</comment>
<evidence type="ECO:0000313" key="1">
    <source>
        <dbReference type="EMBL" id="KKQ86084.1"/>
    </source>
</evidence>
<protein>
    <recommendedName>
        <fullName evidence="3">HicB-like antitoxin of toxin-antitoxin system domain-containing protein</fullName>
    </recommendedName>
</protein>
<evidence type="ECO:0008006" key="3">
    <source>
        <dbReference type="Google" id="ProtNLM"/>
    </source>
</evidence>
<dbReference type="Proteomes" id="UP000034081">
    <property type="component" value="Unassembled WGS sequence"/>
</dbReference>
<proteinExistence type="predicted"/>
<dbReference type="Gene3D" id="3.30.160.250">
    <property type="match status" value="1"/>
</dbReference>
<reference evidence="1 2" key="1">
    <citation type="journal article" date="2015" name="Nature">
        <title>rRNA introns, odd ribosomes, and small enigmatic genomes across a large radiation of phyla.</title>
        <authorList>
            <person name="Brown C.T."/>
            <person name="Hug L.A."/>
            <person name="Thomas B.C."/>
            <person name="Sharon I."/>
            <person name="Castelle C.J."/>
            <person name="Singh A."/>
            <person name="Wilkins M.J."/>
            <person name="Williams K.H."/>
            <person name="Banfield J.F."/>
        </authorList>
    </citation>
    <scope>NUCLEOTIDE SEQUENCE [LARGE SCALE GENOMIC DNA]</scope>
</reference>
<sequence length="126" mass="14169">MIPNFYLSGVAIVLRTYDKTPWGEIMYNIAMAKKVRKNVLNYRVIIEKERYDDGSIVYSASCPTLGVFDYGDSIEEVQTSIKDGIESAIEFLTEQGREIPTDIPEESIVTFTEVKIPPKSVNLIAA</sequence>
<dbReference type="InterPro" id="IPR035069">
    <property type="entry name" value="TTHA1013/TTHA0281-like"/>
</dbReference>
<dbReference type="SUPFAM" id="SSF143100">
    <property type="entry name" value="TTHA1013/TTHA0281-like"/>
    <property type="match status" value="1"/>
</dbReference>
<dbReference type="STRING" id="1618570.UT08_C0002G0106"/>
<dbReference type="AlphaFoldDB" id="A0A0G0NJM7"/>
<dbReference type="EMBL" id="LBVL01000002">
    <property type="protein sequence ID" value="KKQ86084.1"/>
    <property type="molecule type" value="Genomic_DNA"/>
</dbReference>
<evidence type="ECO:0000313" key="2">
    <source>
        <dbReference type="Proteomes" id="UP000034081"/>
    </source>
</evidence>
<gene>
    <name evidence="1" type="ORF">UT08_C0002G0106</name>
</gene>